<dbReference type="Pfam" id="PF00069">
    <property type="entry name" value="Pkinase"/>
    <property type="match status" value="1"/>
</dbReference>
<dbReference type="AlphaFoldDB" id="A0A846X7Z5"/>
<dbReference type="EC" id="2.7.11.1" evidence="1"/>
<feature type="compositionally biased region" description="Pro residues" evidence="8">
    <location>
        <begin position="353"/>
        <end position="362"/>
    </location>
</feature>
<keyword evidence="12" id="KW-1185">Reference proteome</keyword>
<keyword evidence="4 7" id="KW-0547">Nucleotide-binding</keyword>
<dbReference type="GO" id="GO:0004674">
    <property type="term" value="F:protein serine/threonine kinase activity"/>
    <property type="evidence" value="ECO:0007669"/>
    <property type="project" value="UniProtKB-KW"/>
</dbReference>
<feature type="binding site" evidence="7">
    <location>
        <position position="54"/>
    </location>
    <ligand>
        <name>ATP</name>
        <dbReference type="ChEBI" id="CHEBI:30616"/>
    </ligand>
</feature>
<protein>
    <recommendedName>
        <fullName evidence="1">non-specific serine/threonine protein kinase</fullName>
        <ecNumber evidence="1">2.7.11.1</ecNumber>
    </recommendedName>
</protein>
<evidence type="ECO:0000256" key="4">
    <source>
        <dbReference type="ARBA" id="ARBA00022741"/>
    </source>
</evidence>
<dbReference type="InterPro" id="IPR017441">
    <property type="entry name" value="Protein_kinase_ATP_BS"/>
</dbReference>
<keyword evidence="9" id="KW-0472">Membrane</keyword>
<dbReference type="Gene3D" id="1.10.510.10">
    <property type="entry name" value="Transferase(Phosphotransferase) domain 1"/>
    <property type="match status" value="1"/>
</dbReference>
<evidence type="ECO:0000256" key="7">
    <source>
        <dbReference type="PROSITE-ProRule" id="PRU10141"/>
    </source>
</evidence>
<evidence type="ECO:0000256" key="2">
    <source>
        <dbReference type="ARBA" id="ARBA00022527"/>
    </source>
</evidence>
<dbReference type="SMART" id="SM00220">
    <property type="entry name" value="S_TKc"/>
    <property type="match status" value="1"/>
</dbReference>
<evidence type="ECO:0000313" key="12">
    <source>
        <dbReference type="Proteomes" id="UP000582646"/>
    </source>
</evidence>
<dbReference type="PROSITE" id="PS00108">
    <property type="entry name" value="PROTEIN_KINASE_ST"/>
    <property type="match status" value="1"/>
</dbReference>
<evidence type="ECO:0000259" key="10">
    <source>
        <dbReference type="PROSITE" id="PS50011"/>
    </source>
</evidence>
<evidence type="ECO:0000256" key="8">
    <source>
        <dbReference type="SAM" id="MobiDB-lite"/>
    </source>
</evidence>
<accession>A0A846X7Z5</accession>
<gene>
    <name evidence="11" type="ORF">HF999_18180</name>
</gene>
<dbReference type="PANTHER" id="PTHR43289:SF6">
    <property type="entry name" value="SERINE_THREONINE-PROTEIN KINASE NEKL-3"/>
    <property type="match status" value="1"/>
</dbReference>
<dbReference type="PROSITE" id="PS50011">
    <property type="entry name" value="PROTEIN_KINASE_DOM"/>
    <property type="match status" value="1"/>
</dbReference>
<proteinExistence type="predicted"/>
<dbReference type="EMBL" id="JAAXOQ010000029">
    <property type="protein sequence ID" value="NKY20292.1"/>
    <property type="molecule type" value="Genomic_DNA"/>
</dbReference>
<dbReference type="Proteomes" id="UP000582646">
    <property type="component" value="Unassembled WGS sequence"/>
</dbReference>
<feature type="transmembrane region" description="Helical" evidence="9">
    <location>
        <begin position="377"/>
        <end position="399"/>
    </location>
</feature>
<evidence type="ECO:0000256" key="3">
    <source>
        <dbReference type="ARBA" id="ARBA00022679"/>
    </source>
</evidence>
<evidence type="ECO:0000313" key="11">
    <source>
        <dbReference type="EMBL" id="NKY20292.1"/>
    </source>
</evidence>
<evidence type="ECO:0000256" key="1">
    <source>
        <dbReference type="ARBA" id="ARBA00012513"/>
    </source>
</evidence>
<comment type="caution">
    <text evidence="11">The sequence shown here is derived from an EMBL/GenBank/DDBJ whole genome shotgun (WGS) entry which is preliminary data.</text>
</comment>
<dbReference type="RefSeq" id="WP_168547256.1">
    <property type="nucleotide sequence ID" value="NZ_BAAAKS010000032.1"/>
</dbReference>
<reference evidence="11 12" key="1">
    <citation type="submission" date="2020-04" db="EMBL/GenBank/DDBJ databases">
        <title>MicrobeNet Type strains.</title>
        <authorList>
            <person name="Nicholson A.C."/>
        </authorList>
    </citation>
    <scope>NUCLEOTIDE SEQUENCE [LARGE SCALE GENOMIC DNA]</scope>
    <source>
        <strain evidence="11 12">DSM 44113</strain>
    </source>
</reference>
<dbReference type="Gene3D" id="3.30.200.20">
    <property type="entry name" value="Phosphorylase Kinase, domain 1"/>
    <property type="match status" value="1"/>
</dbReference>
<keyword evidence="9" id="KW-0812">Transmembrane</keyword>
<keyword evidence="9" id="KW-1133">Transmembrane helix</keyword>
<organism evidence="11 12">
    <name type="scientific">Tsukamurella spumae</name>
    <dbReference type="NCBI Taxonomy" id="44753"/>
    <lineage>
        <taxon>Bacteria</taxon>
        <taxon>Bacillati</taxon>
        <taxon>Actinomycetota</taxon>
        <taxon>Actinomycetes</taxon>
        <taxon>Mycobacteriales</taxon>
        <taxon>Tsukamurellaceae</taxon>
        <taxon>Tsukamurella</taxon>
    </lineage>
</organism>
<keyword evidence="6 7" id="KW-0067">ATP-binding</keyword>
<sequence>MAESTGAGGAIRGVPGPDHLVAGRYRLTSKIGGGGMGAVWLARDERLEREVAAKQVISTEGLTEEQADELRQRALHEGRLAARLQHRNAVAMYDVALDRGEPWLVMEYLPSRSLAQVLHMTGTMPERQVAQIGAQVADALIEAHESGIIHRDIKPGNILIANRGRASGTVKLSDFGIARAKDDGQDSPAGIITGTPAYFAPEVARGTDPSEASDLYSLGATLYTALEGTPPFGVDEDSIRLLHKVALGQIDAPKHDGALTRVILDMLQPSPKRRPSMVEARDRLAEVAAAGGNPTAILSAPLQASEGAPAVWLRRTVGERSAGAPGERGSTVRPASSGRPGASGPVERKRAAPPAPRPNAYVPPPVAPPSTMSNAVLAAWIIGGFIVLAAIIAGIIVAIG</sequence>
<feature type="region of interest" description="Disordered" evidence="8">
    <location>
        <begin position="319"/>
        <end position="362"/>
    </location>
</feature>
<name>A0A846X7Z5_9ACTN</name>
<evidence type="ECO:0000256" key="9">
    <source>
        <dbReference type="SAM" id="Phobius"/>
    </source>
</evidence>
<feature type="domain" description="Protein kinase" evidence="10">
    <location>
        <begin position="25"/>
        <end position="287"/>
    </location>
</feature>
<dbReference type="GO" id="GO:0005524">
    <property type="term" value="F:ATP binding"/>
    <property type="evidence" value="ECO:0007669"/>
    <property type="project" value="UniProtKB-UniRule"/>
</dbReference>
<evidence type="ECO:0000256" key="5">
    <source>
        <dbReference type="ARBA" id="ARBA00022777"/>
    </source>
</evidence>
<keyword evidence="2 11" id="KW-0723">Serine/threonine-protein kinase</keyword>
<dbReference type="InterPro" id="IPR000719">
    <property type="entry name" value="Prot_kinase_dom"/>
</dbReference>
<keyword evidence="5 11" id="KW-0418">Kinase</keyword>
<dbReference type="PROSITE" id="PS00107">
    <property type="entry name" value="PROTEIN_KINASE_ATP"/>
    <property type="match status" value="1"/>
</dbReference>
<dbReference type="InterPro" id="IPR008271">
    <property type="entry name" value="Ser/Thr_kinase_AS"/>
</dbReference>
<dbReference type="CDD" id="cd14014">
    <property type="entry name" value="STKc_PknB_like"/>
    <property type="match status" value="1"/>
</dbReference>
<evidence type="ECO:0000256" key="6">
    <source>
        <dbReference type="ARBA" id="ARBA00022840"/>
    </source>
</evidence>
<dbReference type="SUPFAM" id="SSF56112">
    <property type="entry name" value="Protein kinase-like (PK-like)"/>
    <property type="match status" value="1"/>
</dbReference>
<keyword evidence="3" id="KW-0808">Transferase</keyword>
<dbReference type="PANTHER" id="PTHR43289">
    <property type="entry name" value="MITOGEN-ACTIVATED PROTEIN KINASE KINASE KINASE 20-RELATED"/>
    <property type="match status" value="1"/>
</dbReference>
<dbReference type="InterPro" id="IPR011009">
    <property type="entry name" value="Kinase-like_dom_sf"/>
</dbReference>